<evidence type="ECO:0000313" key="1">
    <source>
        <dbReference type="Proteomes" id="UP000887576"/>
    </source>
</evidence>
<sequence>MPALYLYGTDHRVSAVAVDENDHERDDWHQFSFNVIGPGSAAEVFRFIAASYPPHLIKSIVVSPHFDVRQYAWMKSAAFAYGYRNMRYYGYYY</sequence>
<accession>A0AC34PZ66</accession>
<dbReference type="WBParaSite" id="JU765_v2.g11406.t1">
    <property type="protein sequence ID" value="JU765_v2.g11406.t1"/>
    <property type="gene ID" value="JU765_v2.g11406"/>
</dbReference>
<name>A0AC34PZ66_9BILA</name>
<dbReference type="Proteomes" id="UP000887576">
    <property type="component" value="Unplaced"/>
</dbReference>
<proteinExistence type="predicted"/>
<reference evidence="2" key="1">
    <citation type="submission" date="2022-11" db="UniProtKB">
        <authorList>
            <consortium name="WormBaseParasite"/>
        </authorList>
    </citation>
    <scope>IDENTIFICATION</scope>
</reference>
<organism evidence="1 2">
    <name type="scientific">Panagrolaimus sp. JU765</name>
    <dbReference type="NCBI Taxonomy" id="591449"/>
    <lineage>
        <taxon>Eukaryota</taxon>
        <taxon>Metazoa</taxon>
        <taxon>Ecdysozoa</taxon>
        <taxon>Nematoda</taxon>
        <taxon>Chromadorea</taxon>
        <taxon>Rhabditida</taxon>
        <taxon>Tylenchina</taxon>
        <taxon>Panagrolaimomorpha</taxon>
        <taxon>Panagrolaimoidea</taxon>
        <taxon>Panagrolaimidae</taxon>
        <taxon>Panagrolaimus</taxon>
    </lineage>
</organism>
<evidence type="ECO:0000313" key="2">
    <source>
        <dbReference type="WBParaSite" id="JU765_v2.g11406.t1"/>
    </source>
</evidence>
<protein>
    <submittedName>
        <fullName evidence="2">Uncharacterized protein</fullName>
    </submittedName>
</protein>